<dbReference type="Gene3D" id="1.10.10.1450">
    <property type="match status" value="1"/>
</dbReference>
<dbReference type="PANTHER" id="PTHR46060:SF1">
    <property type="entry name" value="MARINER MOS1 TRANSPOSASE-LIKE PROTEIN"/>
    <property type="match status" value="1"/>
</dbReference>
<protein>
    <recommendedName>
        <fullName evidence="2">Mos1 transposase HTH domain-containing protein</fullName>
    </recommendedName>
</protein>
<dbReference type="InterPro" id="IPR052709">
    <property type="entry name" value="Transposase-MT_Hybrid"/>
</dbReference>
<evidence type="ECO:0000313" key="1">
    <source>
        <dbReference type="EMBL" id="JAT06513.1"/>
    </source>
</evidence>
<dbReference type="EMBL" id="GECU01001194">
    <property type="protein sequence ID" value="JAT06513.1"/>
    <property type="molecule type" value="Transcribed_RNA"/>
</dbReference>
<gene>
    <name evidence="1" type="ORF">g.7269</name>
</gene>
<dbReference type="PANTHER" id="PTHR46060">
    <property type="entry name" value="MARINER MOS1 TRANSPOSASE-LIKE PROTEIN"/>
    <property type="match status" value="1"/>
</dbReference>
<dbReference type="AlphaFoldDB" id="A0A1B6K4Y2"/>
<proteinExistence type="predicted"/>
<organism evidence="1">
    <name type="scientific">Homalodisca liturata</name>
    <dbReference type="NCBI Taxonomy" id="320908"/>
    <lineage>
        <taxon>Eukaryota</taxon>
        <taxon>Metazoa</taxon>
        <taxon>Ecdysozoa</taxon>
        <taxon>Arthropoda</taxon>
        <taxon>Hexapoda</taxon>
        <taxon>Insecta</taxon>
        <taxon>Pterygota</taxon>
        <taxon>Neoptera</taxon>
        <taxon>Paraneoptera</taxon>
        <taxon>Hemiptera</taxon>
        <taxon>Auchenorrhyncha</taxon>
        <taxon>Membracoidea</taxon>
        <taxon>Cicadellidae</taxon>
        <taxon>Cicadellinae</taxon>
        <taxon>Proconiini</taxon>
        <taxon>Homalodisca</taxon>
    </lineage>
</organism>
<sequence length="103" mass="11692">MMVDSQEKRAALKFCFLLEKSAAETIVMFKTAFGEAALSKTQVYKKWLTHLKNGEMSIENQPRSGQPSTSKYHKLETVINKLKLIKTDQNKVNAIIDSLKTKT</sequence>
<name>A0A1B6K4Y2_9HEMI</name>
<reference evidence="1" key="1">
    <citation type="submission" date="2015-11" db="EMBL/GenBank/DDBJ databases">
        <title>De novo transcriptome assembly of four potential Pierce s Disease insect vectors from Arizona vineyards.</title>
        <authorList>
            <person name="Tassone E.E."/>
        </authorList>
    </citation>
    <scope>NUCLEOTIDE SEQUENCE</scope>
</reference>
<evidence type="ECO:0008006" key="2">
    <source>
        <dbReference type="Google" id="ProtNLM"/>
    </source>
</evidence>
<accession>A0A1B6K4Y2</accession>